<feature type="region of interest" description="Disordered" evidence="1">
    <location>
        <begin position="1"/>
        <end position="106"/>
    </location>
</feature>
<gene>
    <name evidence="2" type="ORF">BVC80_1597g3</name>
</gene>
<dbReference type="OrthoDB" id="768992at2759"/>
<dbReference type="STRING" id="56857.A0A200QIG5"/>
<feature type="compositionally biased region" description="Basic and acidic residues" evidence="1">
    <location>
        <begin position="88"/>
        <end position="99"/>
    </location>
</feature>
<reference evidence="2 3" key="1">
    <citation type="journal article" date="2017" name="Mol. Plant">
        <title>The Genome of Medicinal Plant Macleaya cordata Provides New Insights into Benzylisoquinoline Alkaloids Metabolism.</title>
        <authorList>
            <person name="Liu X."/>
            <person name="Liu Y."/>
            <person name="Huang P."/>
            <person name="Ma Y."/>
            <person name="Qing Z."/>
            <person name="Tang Q."/>
            <person name="Cao H."/>
            <person name="Cheng P."/>
            <person name="Zheng Y."/>
            <person name="Yuan Z."/>
            <person name="Zhou Y."/>
            <person name="Liu J."/>
            <person name="Tang Z."/>
            <person name="Zhuo Y."/>
            <person name="Zhang Y."/>
            <person name="Yu L."/>
            <person name="Huang J."/>
            <person name="Yang P."/>
            <person name="Peng Q."/>
            <person name="Zhang J."/>
            <person name="Jiang W."/>
            <person name="Zhang Z."/>
            <person name="Lin K."/>
            <person name="Ro D.K."/>
            <person name="Chen X."/>
            <person name="Xiong X."/>
            <person name="Shang Y."/>
            <person name="Huang S."/>
            <person name="Zeng J."/>
        </authorList>
    </citation>
    <scope>NUCLEOTIDE SEQUENCE [LARGE SCALE GENOMIC DNA]</scope>
    <source>
        <strain evidence="3">cv. BLH2017</strain>
        <tissue evidence="2">Root</tissue>
    </source>
</reference>
<evidence type="ECO:0000313" key="3">
    <source>
        <dbReference type="Proteomes" id="UP000195402"/>
    </source>
</evidence>
<dbReference type="GO" id="GO:0004674">
    <property type="term" value="F:protein serine/threonine kinase activity"/>
    <property type="evidence" value="ECO:0007669"/>
    <property type="project" value="TreeGrafter"/>
</dbReference>
<name>A0A200QIG5_MACCD</name>
<comment type="caution">
    <text evidence="2">The sequence shown here is derived from an EMBL/GenBank/DDBJ whole genome shotgun (WGS) entry which is preliminary data.</text>
</comment>
<evidence type="ECO:0000256" key="1">
    <source>
        <dbReference type="SAM" id="MobiDB-lite"/>
    </source>
</evidence>
<dbReference type="OMA" id="HHGYERH"/>
<organism evidence="2 3">
    <name type="scientific">Macleaya cordata</name>
    <name type="common">Five-seeded plume-poppy</name>
    <name type="synonym">Bocconia cordata</name>
    <dbReference type="NCBI Taxonomy" id="56857"/>
    <lineage>
        <taxon>Eukaryota</taxon>
        <taxon>Viridiplantae</taxon>
        <taxon>Streptophyta</taxon>
        <taxon>Embryophyta</taxon>
        <taxon>Tracheophyta</taxon>
        <taxon>Spermatophyta</taxon>
        <taxon>Magnoliopsida</taxon>
        <taxon>Ranunculales</taxon>
        <taxon>Papaveraceae</taxon>
        <taxon>Papaveroideae</taxon>
        <taxon>Macleaya</taxon>
    </lineage>
</organism>
<dbReference type="Proteomes" id="UP000195402">
    <property type="component" value="Unassembled WGS sequence"/>
</dbReference>
<dbReference type="GO" id="GO:0070300">
    <property type="term" value="F:phosphatidic acid binding"/>
    <property type="evidence" value="ECO:0007669"/>
    <property type="project" value="InterPro"/>
</dbReference>
<dbReference type="InterPro" id="IPR038943">
    <property type="entry name" value="PLDrp1-like"/>
</dbReference>
<evidence type="ECO:0000313" key="2">
    <source>
        <dbReference type="EMBL" id="OVA10219.1"/>
    </source>
</evidence>
<dbReference type="FunCoup" id="A0A200QIG5">
    <property type="interactions" value="280"/>
</dbReference>
<sequence>MANSTSDFNLPEFKEYDPTPYGGGYDQTLTYGKPLPPSDSICYPPSFSSHSNSPSPNGFSYGSIPSPYGTTMVDQTSKPQNGPSPNRPYKEEEKEKKNPGYDGNGNWVNGPNYWGEDIFSNGYGYGYGYGSCGNGHGSCYGQPVDSYPTEGYFEKEGFSEIGYDYQRWSNFGYGRDEDNCNYGRQEPQDDLGPCPSIFGYWHCLSKKYQKMYCQQNGDEQESHGNQWKGTAEYLFGRSLYPYGERKDEDVSYPCYAYERHHQEQLHSVQVEYNEQSWFRKPGYYEAYQVEESPAFKYESSESDLIIHHGYERHHKEQPHFVQVEYNEQSCFQKQGYHETYEEEEYPGSEYVRSESNLITHHGYERHYQEQPHFVQVDYNEQWWLQKPGHHEAYQEEEYPASKYVSS</sequence>
<keyword evidence="3" id="KW-1185">Reference proteome</keyword>
<dbReference type="PANTHER" id="PTHR33971">
    <property type="entry name" value="OS06G0232000 PROTEIN"/>
    <property type="match status" value="1"/>
</dbReference>
<feature type="compositionally biased region" description="Polar residues" evidence="1">
    <location>
        <begin position="68"/>
        <end position="84"/>
    </location>
</feature>
<dbReference type="PANTHER" id="PTHR33971:SF3">
    <property type="entry name" value="UBIQUITIN CARBOXYL-TERMINAL HYDROLASE 36"/>
    <property type="match status" value="1"/>
</dbReference>
<protein>
    <submittedName>
        <fullName evidence="2">Uncharacterized protein</fullName>
    </submittedName>
</protein>
<dbReference type="InParanoid" id="A0A200QIG5"/>
<accession>A0A200QIG5</accession>
<feature type="compositionally biased region" description="Low complexity" evidence="1">
    <location>
        <begin position="44"/>
        <end position="60"/>
    </location>
</feature>
<dbReference type="AlphaFoldDB" id="A0A200QIG5"/>
<proteinExistence type="predicted"/>
<dbReference type="EMBL" id="MVGT01002025">
    <property type="protein sequence ID" value="OVA10219.1"/>
    <property type="molecule type" value="Genomic_DNA"/>
</dbReference>